<protein>
    <submittedName>
        <fullName evidence="1">Uncharacterized protein</fullName>
    </submittedName>
</protein>
<name>A0A5J4T2Y0_9EUKA</name>
<dbReference type="AlphaFoldDB" id="A0A5J4T2Y0"/>
<comment type="caution">
    <text evidence="1">The sequence shown here is derived from an EMBL/GenBank/DDBJ whole genome shotgun (WGS) entry which is preliminary data.</text>
</comment>
<sequence length="98" mass="10693">MEHYAQDANVEAAVSAYNNNVRIAGLMFAKDVQQLVLYAANVNKQVARVNQLNVGNATNGSVINVGYNVLHANKLCVKIIRTRGKFAVNAIRQHAKSV</sequence>
<organism evidence="1 2">
    <name type="scientific">Streblomastix strix</name>
    <dbReference type="NCBI Taxonomy" id="222440"/>
    <lineage>
        <taxon>Eukaryota</taxon>
        <taxon>Metamonada</taxon>
        <taxon>Preaxostyla</taxon>
        <taxon>Oxymonadida</taxon>
        <taxon>Streblomastigidae</taxon>
        <taxon>Streblomastix</taxon>
    </lineage>
</organism>
<gene>
    <name evidence="1" type="ORF">EZS28_051614</name>
</gene>
<dbReference type="Proteomes" id="UP000324800">
    <property type="component" value="Unassembled WGS sequence"/>
</dbReference>
<accession>A0A5J4T2Y0</accession>
<evidence type="ECO:0000313" key="1">
    <source>
        <dbReference type="EMBL" id="KAA6352859.1"/>
    </source>
</evidence>
<proteinExistence type="predicted"/>
<dbReference type="EMBL" id="SNRW01039185">
    <property type="protein sequence ID" value="KAA6352859.1"/>
    <property type="molecule type" value="Genomic_DNA"/>
</dbReference>
<evidence type="ECO:0000313" key="2">
    <source>
        <dbReference type="Proteomes" id="UP000324800"/>
    </source>
</evidence>
<reference evidence="1 2" key="1">
    <citation type="submission" date="2019-03" db="EMBL/GenBank/DDBJ databases">
        <title>Single cell metagenomics reveals metabolic interactions within the superorganism composed of flagellate Streblomastix strix and complex community of Bacteroidetes bacteria on its surface.</title>
        <authorList>
            <person name="Treitli S.C."/>
            <person name="Kolisko M."/>
            <person name="Husnik F."/>
            <person name="Keeling P."/>
            <person name="Hampl V."/>
        </authorList>
    </citation>
    <scope>NUCLEOTIDE SEQUENCE [LARGE SCALE GENOMIC DNA]</scope>
    <source>
        <strain evidence="1">ST1C</strain>
    </source>
</reference>